<evidence type="ECO:0000259" key="13">
    <source>
        <dbReference type="Pfam" id="PF11527"/>
    </source>
</evidence>
<keyword evidence="11 12" id="KW-0966">Cell projection</keyword>
<evidence type="ECO:0000256" key="4">
    <source>
        <dbReference type="ARBA" id="ARBA00009880"/>
    </source>
</evidence>
<evidence type="ECO:0000313" key="15">
    <source>
        <dbReference type="Proteomes" id="UP001174909"/>
    </source>
</evidence>
<evidence type="ECO:0000256" key="3">
    <source>
        <dbReference type="ARBA" id="ARBA00004300"/>
    </source>
</evidence>
<dbReference type="PANTHER" id="PTHR15487:SF4">
    <property type="entry name" value="ADP-RIBOSYLATION FACTOR-LIKE PROTEIN 2-BINDING PROTEIN"/>
    <property type="match status" value="1"/>
</dbReference>
<keyword evidence="6 12" id="KW-0963">Cytoplasm</keyword>
<evidence type="ECO:0000256" key="5">
    <source>
        <dbReference type="ARBA" id="ARBA00014849"/>
    </source>
</evidence>
<keyword evidence="9 12" id="KW-0206">Cytoskeleton</keyword>
<comment type="similarity">
    <text evidence="4 12">Belongs to the ARL2BP family.</text>
</comment>
<dbReference type="GO" id="GO:0005634">
    <property type="term" value="C:nucleus"/>
    <property type="evidence" value="ECO:0007669"/>
    <property type="project" value="UniProtKB-SubCell"/>
</dbReference>
<evidence type="ECO:0000256" key="8">
    <source>
        <dbReference type="ARBA" id="ARBA00023128"/>
    </source>
</evidence>
<dbReference type="InterPro" id="IPR023379">
    <property type="entry name" value="BART_dom"/>
</dbReference>
<reference evidence="14" key="1">
    <citation type="submission" date="2023-03" db="EMBL/GenBank/DDBJ databases">
        <authorList>
            <person name="Steffen K."/>
            <person name="Cardenas P."/>
        </authorList>
    </citation>
    <scope>NUCLEOTIDE SEQUENCE</scope>
</reference>
<evidence type="ECO:0000256" key="9">
    <source>
        <dbReference type="ARBA" id="ARBA00023212"/>
    </source>
</evidence>
<gene>
    <name evidence="14" type="ORF">GBAR_LOCUS9950</name>
</gene>
<dbReference type="Proteomes" id="UP001174909">
    <property type="component" value="Unassembled WGS sequence"/>
</dbReference>
<keyword evidence="10 12" id="KW-0539">Nucleus</keyword>
<dbReference type="AlphaFoldDB" id="A0AA35WCD0"/>
<dbReference type="EMBL" id="CASHTH010001506">
    <property type="protein sequence ID" value="CAI8016193.1"/>
    <property type="molecule type" value="Genomic_DNA"/>
</dbReference>
<dbReference type="PANTHER" id="PTHR15487">
    <property type="entry name" value="ADP-RIBOSYLATION FACTOR-LIKE PROTEIN 2-BINDING PROTEIN"/>
    <property type="match status" value="1"/>
</dbReference>
<dbReference type="GO" id="GO:0005929">
    <property type="term" value="C:cilium"/>
    <property type="evidence" value="ECO:0007669"/>
    <property type="project" value="UniProtKB-UniRule"/>
</dbReference>
<protein>
    <recommendedName>
        <fullName evidence="5 12">ADP-ribosylation factor-like protein 2-binding protein</fullName>
        <shortName evidence="12">ARF-like 2-binding protein</shortName>
    </recommendedName>
</protein>
<keyword evidence="15" id="KW-1185">Reference proteome</keyword>
<comment type="caution">
    <text evidence="14">The sequence shown here is derived from an EMBL/GenBank/DDBJ whole genome shotgun (WGS) entry which is preliminary data.</text>
</comment>
<feature type="domain" description="BART" evidence="13">
    <location>
        <begin position="2"/>
        <end position="110"/>
    </location>
</feature>
<keyword evidence="7 12" id="KW-0969">Cilium</keyword>
<dbReference type="GO" id="GO:0005813">
    <property type="term" value="C:centrosome"/>
    <property type="evidence" value="ECO:0007669"/>
    <property type="project" value="UniProtKB-SubCell"/>
</dbReference>
<proteinExistence type="inferred from homology"/>
<comment type="subcellular location">
    <subcellularLocation>
        <location evidence="1 12">Cytoplasm</location>
        <location evidence="1 12">Cytoskeleton</location>
        <location evidence="1 12">Cilium basal body</location>
    </subcellularLocation>
    <subcellularLocation>
        <location evidence="3 12">Cytoplasm</location>
        <location evidence="3 12">Cytoskeleton</location>
        <location evidence="3 12">Microtubule organizing center</location>
        <location evidence="3 12">Centrosome</location>
    </subcellularLocation>
    <subcellularLocation>
        <location evidence="12">Cytoplasm</location>
    </subcellularLocation>
    <subcellularLocation>
        <location evidence="2 12">Nucleus</location>
    </subcellularLocation>
    <subcellularLocation>
        <location evidence="12">Mitochondrion intermembrane space</location>
    </subcellularLocation>
</comment>
<evidence type="ECO:0000256" key="10">
    <source>
        <dbReference type="ARBA" id="ARBA00023242"/>
    </source>
</evidence>
<evidence type="ECO:0000256" key="11">
    <source>
        <dbReference type="ARBA" id="ARBA00023273"/>
    </source>
</evidence>
<dbReference type="GO" id="GO:0005758">
    <property type="term" value="C:mitochondrial intermembrane space"/>
    <property type="evidence" value="ECO:0007669"/>
    <property type="project" value="UniProtKB-SubCell"/>
</dbReference>
<dbReference type="Pfam" id="PF11527">
    <property type="entry name" value="ARL2_Bind_BART"/>
    <property type="match status" value="1"/>
</dbReference>
<dbReference type="InterPro" id="IPR042541">
    <property type="entry name" value="BART_sf"/>
</dbReference>
<comment type="function">
    <text evidence="12">Plays a role as an effector of the ADP-ribosylation factor-like protein 2, ARL2.</text>
</comment>
<keyword evidence="8 12" id="KW-0496">Mitochondrion</keyword>
<dbReference type="InterPro" id="IPR038849">
    <property type="entry name" value="ARL2BP"/>
</dbReference>
<evidence type="ECO:0000256" key="1">
    <source>
        <dbReference type="ARBA" id="ARBA00004120"/>
    </source>
</evidence>
<evidence type="ECO:0000256" key="6">
    <source>
        <dbReference type="ARBA" id="ARBA00022490"/>
    </source>
</evidence>
<organism evidence="14 15">
    <name type="scientific">Geodia barretti</name>
    <name type="common">Barrett's horny sponge</name>
    <dbReference type="NCBI Taxonomy" id="519541"/>
    <lineage>
        <taxon>Eukaryota</taxon>
        <taxon>Metazoa</taxon>
        <taxon>Porifera</taxon>
        <taxon>Demospongiae</taxon>
        <taxon>Heteroscleromorpha</taxon>
        <taxon>Tetractinellida</taxon>
        <taxon>Astrophorina</taxon>
        <taxon>Geodiidae</taxon>
        <taxon>Geodia</taxon>
    </lineage>
</organism>
<evidence type="ECO:0000256" key="7">
    <source>
        <dbReference type="ARBA" id="ARBA00023069"/>
    </source>
</evidence>
<dbReference type="Gene3D" id="1.20.1520.10">
    <property type="entry name" value="ADP-ribosylation factor-like 2-binding protein, domain"/>
    <property type="match status" value="1"/>
</dbReference>
<evidence type="ECO:0000313" key="14">
    <source>
        <dbReference type="EMBL" id="CAI8016193.1"/>
    </source>
</evidence>
<accession>A0AA35WCD0</accession>
<evidence type="ECO:0000256" key="2">
    <source>
        <dbReference type="ARBA" id="ARBA00004123"/>
    </source>
</evidence>
<evidence type="ECO:0000256" key="12">
    <source>
        <dbReference type="RuleBase" id="RU367099"/>
    </source>
</evidence>
<sequence>MGHLQTILLEEGFSQAQQEFLEEHCHHFEESEENKFVYTDIFQQYTELVEGYLERELQARIPDFDMHAFIHSLQTHREEVVEEVLDLLLSFSDFLSFKQLMLHHKARKEGRDLDLGGLVVTPLSPRR</sequence>
<name>A0AA35WCD0_GEOBA</name>
<dbReference type="GO" id="GO:0051457">
    <property type="term" value="P:maintenance of protein location in nucleus"/>
    <property type="evidence" value="ECO:0007669"/>
    <property type="project" value="TreeGrafter"/>
</dbReference>